<dbReference type="AlphaFoldDB" id="A0AA48I116"/>
<evidence type="ECO:0000256" key="3">
    <source>
        <dbReference type="ARBA" id="ARBA00022884"/>
    </source>
</evidence>
<evidence type="ECO:0000313" key="8">
    <source>
        <dbReference type="EMBL" id="BED91802.1"/>
    </source>
</evidence>
<dbReference type="GO" id="GO:0003723">
    <property type="term" value="F:RNA binding"/>
    <property type="evidence" value="ECO:0007669"/>
    <property type="project" value="UniProtKB-UniRule"/>
</dbReference>
<keyword evidence="2 6" id="KW-0889">Transcription antitermination</keyword>
<comment type="similarity">
    <text evidence="1 6">Belongs to the NusB family.</text>
</comment>
<dbReference type="PANTHER" id="PTHR11078:SF3">
    <property type="entry name" value="ANTITERMINATION NUSB DOMAIN-CONTAINING PROTEIN"/>
    <property type="match status" value="1"/>
</dbReference>
<dbReference type="InterPro" id="IPR006027">
    <property type="entry name" value="NusB_RsmB_TIM44"/>
</dbReference>
<dbReference type="GO" id="GO:0031564">
    <property type="term" value="P:transcription antitermination"/>
    <property type="evidence" value="ECO:0007669"/>
    <property type="project" value="UniProtKB-KW"/>
</dbReference>
<keyword evidence="3 6" id="KW-0694">RNA-binding</keyword>
<evidence type="ECO:0000256" key="5">
    <source>
        <dbReference type="ARBA" id="ARBA00023163"/>
    </source>
</evidence>
<dbReference type="GO" id="GO:0006353">
    <property type="term" value="P:DNA-templated transcription termination"/>
    <property type="evidence" value="ECO:0007669"/>
    <property type="project" value="UniProtKB-UniRule"/>
</dbReference>
<dbReference type="HAMAP" id="MF_00073">
    <property type="entry name" value="NusB"/>
    <property type="match status" value="1"/>
</dbReference>
<evidence type="ECO:0000256" key="6">
    <source>
        <dbReference type="HAMAP-Rule" id="MF_00073"/>
    </source>
</evidence>
<gene>
    <name evidence="6" type="primary">nusB</name>
    <name evidence="8" type="ORF">CfP315_0333</name>
</gene>
<dbReference type="EMBL" id="AP027924">
    <property type="protein sequence ID" value="BED91802.1"/>
    <property type="molecule type" value="Genomic_DNA"/>
</dbReference>
<dbReference type="Gene3D" id="1.10.940.10">
    <property type="entry name" value="NusB-like"/>
    <property type="match status" value="1"/>
</dbReference>
<keyword evidence="4 6" id="KW-0805">Transcription regulation</keyword>
<dbReference type="NCBIfam" id="TIGR01951">
    <property type="entry name" value="nusB"/>
    <property type="match status" value="1"/>
</dbReference>
<reference evidence="8" key="1">
    <citation type="journal article" date="2023" name="ISME J.">
        <title>Emergence of putative energy parasites within Clostridia revealed by genome analysis of a novel endosymbiotic clade.</title>
        <authorList>
            <person name="Takahashi K."/>
            <person name="Kuwahara H."/>
            <person name="Horikawa Y."/>
            <person name="Izawa K."/>
            <person name="Kato D."/>
            <person name="Inagaki T."/>
            <person name="Yuki M."/>
            <person name="Ohkuma M."/>
            <person name="Hongoh Y."/>
        </authorList>
    </citation>
    <scope>NUCLEOTIDE SEQUENCE</scope>
    <source>
        <strain evidence="8">CfP3-15</strain>
    </source>
</reference>
<sequence length="134" mass="15327">MNRTKARYRIFELLFSYDFNKEGAVREIDEFNIGEENVDFIIETFKGVICNLKEIDNIIENNTRNRKFSRISRVTLAVLRSAIYEIVFSKLTPIGICVSEAVNISKKYSSTDESAYVNAVLSSIEKNNNLGKSN</sequence>
<protein>
    <recommendedName>
        <fullName evidence="6">Transcription antitermination protein NusB</fullName>
    </recommendedName>
    <alternativeName>
        <fullName evidence="6">Antitermination factor NusB</fullName>
    </alternativeName>
</protein>
<feature type="domain" description="NusB/RsmB/TIM44" evidence="7">
    <location>
        <begin position="5"/>
        <end position="126"/>
    </location>
</feature>
<dbReference type="SUPFAM" id="SSF48013">
    <property type="entry name" value="NusB-like"/>
    <property type="match status" value="1"/>
</dbReference>
<organism evidence="8">
    <name type="scientific">Candidatus Improbicoccus pseudotrichonymphae</name>
    <dbReference type="NCBI Taxonomy" id="3033792"/>
    <lineage>
        <taxon>Bacteria</taxon>
        <taxon>Bacillati</taxon>
        <taxon>Bacillota</taxon>
        <taxon>Clostridia</taxon>
        <taxon>Candidatus Improbicoccus</taxon>
    </lineage>
</organism>
<name>A0AA48I116_9FIRM</name>
<evidence type="ECO:0000256" key="1">
    <source>
        <dbReference type="ARBA" id="ARBA00005952"/>
    </source>
</evidence>
<proteinExistence type="inferred from homology"/>
<dbReference type="InterPro" id="IPR011605">
    <property type="entry name" value="NusB_fam"/>
</dbReference>
<keyword evidence="5 6" id="KW-0804">Transcription</keyword>
<dbReference type="GO" id="GO:0005829">
    <property type="term" value="C:cytosol"/>
    <property type="evidence" value="ECO:0007669"/>
    <property type="project" value="TreeGrafter"/>
</dbReference>
<evidence type="ECO:0000256" key="4">
    <source>
        <dbReference type="ARBA" id="ARBA00023015"/>
    </source>
</evidence>
<accession>A0AA48I116</accession>
<dbReference type="InterPro" id="IPR035926">
    <property type="entry name" value="NusB-like_sf"/>
</dbReference>
<dbReference type="Pfam" id="PF01029">
    <property type="entry name" value="NusB"/>
    <property type="match status" value="1"/>
</dbReference>
<evidence type="ECO:0000256" key="2">
    <source>
        <dbReference type="ARBA" id="ARBA00022814"/>
    </source>
</evidence>
<dbReference type="KEGG" id="ips:CfP315_0333"/>
<dbReference type="PANTHER" id="PTHR11078">
    <property type="entry name" value="N UTILIZATION SUBSTANCE PROTEIN B-RELATED"/>
    <property type="match status" value="1"/>
</dbReference>
<comment type="function">
    <text evidence="6">Involved in transcription antitermination. Required for transcription of ribosomal RNA (rRNA) genes. Binds specifically to the boxA antiterminator sequence of the ribosomal RNA (rrn) operons.</text>
</comment>
<evidence type="ECO:0000259" key="7">
    <source>
        <dbReference type="Pfam" id="PF01029"/>
    </source>
</evidence>
<dbReference type="Proteomes" id="UP001337580">
    <property type="component" value="Chromosome"/>
</dbReference>